<proteinExistence type="predicted"/>
<dbReference type="RefSeq" id="WP_168988668.1">
    <property type="nucleotide sequence ID" value="NZ_CAWPHM010000314.1"/>
</dbReference>
<gene>
    <name evidence="2" type="ORF">GPA21_13500</name>
</gene>
<dbReference type="InterPro" id="IPR052894">
    <property type="entry name" value="AsmA-related"/>
</dbReference>
<dbReference type="Pfam" id="PF05170">
    <property type="entry name" value="AsmA"/>
    <property type="match status" value="1"/>
</dbReference>
<evidence type="ECO:0000313" key="3">
    <source>
        <dbReference type="Proteomes" id="UP000599523"/>
    </source>
</evidence>
<sequence>MKTVLRSLAIVFGLILLVVGLGAAYLALVFDPNTYRDRLAAEVERQTGRELVIGGDIGLSLFPWLGVELAEVSLGDAPGFGDTPFVRVGQVQARARILPLLRGEVDVDRVVLEGLELKLARDAEGRPNWADLVSDTSEDDTHRRGRDGLAAGAGVFAIGGVEVRSARLIWEDAQAGVRHELSGLDLVTDAIRPGVPFDTALGFDLALDEPALRGRFDLAGRLTVWPDRERLQVAGLDIRFDGAGDSLPGGRKQLALRSDVALDLASDSLALSGLVLEVLGLRLEGSLNGKDLSANPSVSGRLSAPRFDPKAVIRALGEAAPVTSDASALTSAGLSLALEASSQSLMLHDIDLQLDDSRLRGEAGLVDLSKQSVRFDLALDAIDLDRYLPPDAPEGAATPGAAAGAAASGAAPEALRALDMQGRLRIGRLVASGLTVSEIEINTRAEGGLIRLAPMSAALYGGRYAGNVQLDARRTPLRITMDESLSGVQIGSLLRDLTGAEERLTGRGDLRARLQADGTTEQEVRRTLNGNAEFRFSDGAVKGVNVAQYLREAAARLRGQPVPAESGPNQTDFTELSGTVRIASGVARNDDLAMRSPLLRVSGDGSANLVSEQIDYRIRASLVGSLEGQGGADRDALRGVTVPIRVGGSFDRPTYALDVETLIAENLSARARERIEERVLERAPQELQQELRRGLRGLLR</sequence>
<name>A0A972F8L1_9RHOO</name>
<evidence type="ECO:0000259" key="1">
    <source>
        <dbReference type="Pfam" id="PF05170"/>
    </source>
</evidence>
<dbReference type="InterPro" id="IPR007844">
    <property type="entry name" value="AsmA"/>
</dbReference>
<dbReference type="GO" id="GO:0090313">
    <property type="term" value="P:regulation of protein targeting to membrane"/>
    <property type="evidence" value="ECO:0007669"/>
    <property type="project" value="TreeGrafter"/>
</dbReference>
<dbReference type="AlphaFoldDB" id="A0A972F8L1"/>
<feature type="domain" description="AsmA" evidence="1">
    <location>
        <begin position="5"/>
        <end position="591"/>
    </location>
</feature>
<accession>A0A972F8L1</accession>
<dbReference type="PANTHER" id="PTHR30441:SF4">
    <property type="entry name" value="PROTEIN ASMA"/>
    <property type="match status" value="1"/>
</dbReference>
<evidence type="ECO:0000313" key="2">
    <source>
        <dbReference type="EMBL" id="NMG03972.1"/>
    </source>
</evidence>
<dbReference type="Proteomes" id="UP000599523">
    <property type="component" value="Unassembled WGS sequence"/>
</dbReference>
<keyword evidence="3" id="KW-1185">Reference proteome</keyword>
<comment type="caution">
    <text evidence="2">The sequence shown here is derived from an EMBL/GenBank/DDBJ whole genome shotgun (WGS) entry which is preliminary data.</text>
</comment>
<dbReference type="PANTHER" id="PTHR30441">
    <property type="entry name" value="DUF748 DOMAIN-CONTAINING PROTEIN"/>
    <property type="match status" value="1"/>
</dbReference>
<reference evidence="2" key="1">
    <citation type="submission" date="2019-12" db="EMBL/GenBank/DDBJ databases">
        <title>Comparative genomics gives insights into the taxonomy of the Azoarcus-Aromatoleum group and reveals separate origins of nif in the plant-associated Azoarcus and non-plant-associated Aromatoleum sub-groups.</title>
        <authorList>
            <person name="Lafos M."/>
            <person name="Maluk M."/>
            <person name="Batista M."/>
            <person name="Junghare M."/>
            <person name="Carmona M."/>
            <person name="Faoro H."/>
            <person name="Cruz L.M."/>
            <person name="Battistoni F."/>
            <person name="De Souza E."/>
            <person name="Pedrosa F."/>
            <person name="Chen W.-M."/>
            <person name="Poole P.S."/>
            <person name="Dixon R.A."/>
            <person name="James E.K."/>
        </authorList>
    </citation>
    <scope>NUCLEOTIDE SEQUENCE</scope>
    <source>
        <strain evidence="2">NSC3</strain>
    </source>
</reference>
<dbReference type="EMBL" id="WTVM01000085">
    <property type="protein sequence ID" value="NMG03972.1"/>
    <property type="molecule type" value="Genomic_DNA"/>
</dbReference>
<protein>
    <submittedName>
        <fullName evidence="2">AsmA family protein</fullName>
    </submittedName>
</protein>
<organism evidence="2 3">
    <name type="scientific">Azoarcus taiwanensis</name>
    <dbReference type="NCBI Taxonomy" id="666964"/>
    <lineage>
        <taxon>Bacteria</taxon>
        <taxon>Pseudomonadati</taxon>
        <taxon>Pseudomonadota</taxon>
        <taxon>Betaproteobacteria</taxon>
        <taxon>Rhodocyclales</taxon>
        <taxon>Zoogloeaceae</taxon>
        <taxon>Azoarcus</taxon>
    </lineage>
</organism>
<dbReference type="GO" id="GO:0005886">
    <property type="term" value="C:plasma membrane"/>
    <property type="evidence" value="ECO:0007669"/>
    <property type="project" value="TreeGrafter"/>
</dbReference>